<evidence type="ECO:0000259" key="3">
    <source>
        <dbReference type="Pfam" id="PF11740"/>
    </source>
</evidence>
<reference evidence="4 5" key="1">
    <citation type="submission" date="2015-12" db="EMBL/GenBank/DDBJ databases">
        <authorList>
            <person name="Shamseldin A."/>
            <person name="Moawad H."/>
            <person name="Abd El-Rahim W.M."/>
            <person name="Sadowsky M.J."/>
        </authorList>
    </citation>
    <scope>NUCLEOTIDE SEQUENCE [LARGE SCALE GENOMIC DNA]</scope>
    <source>
        <strain evidence="4 5">SJ5A-1</strain>
    </source>
</reference>
<dbReference type="AlphaFoldDB" id="A0A0W7WEX3"/>
<accession>A0A0W7WEX3</accession>
<dbReference type="InterPro" id="IPR021104">
    <property type="entry name" value="KfrA_DNA-bd_N"/>
</dbReference>
<feature type="compositionally biased region" description="Acidic residues" evidence="2">
    <location>
        <begin position="178"/>
        <end position="188"/>
    </location>
</feature>
<gene>
    <name evidence="4" type="ORF">AVJ23_19815</name>
</gene>
<feature type="domain" description="KfrA N-terminal DNA-binding" evidence="3">
    <location>
        <begin position="12"/>
        <end position="116"/>
    </location>
</feature>
<dbReference type="OrthoDB" id="7858895at2"/>
<organism evidence="4 5">
    <name type="scientific">Pseudoponticoccus marisrubri</name>
    <dbReference type="NCBI Taxonomy" id="1685382"/>
    <lineage>
        <taxon>Bacteria</taxon>
        <taxon>Pseudomonadati</taxon>
        <taxon>Pseudomonadota</taxon>
        <taxon>Alphaproteobacteria</taxon>
        <taxon>Rhodobacterales</taxon>
        <taxon>Roseobacteraceae</taxon>
        <taxon>Pseudoponticoccus</taxon>
    </lineage>
</organism>
<protein>
    <recommendedName>
        <fullName evidence="3">KfrA N-terminal DNA-binding domain-containing protein</fullName>
    </recommendedName>
</protein>
<comment type="caution">
    <text evidence="4">The sequence shown here is derived from an EMBL/GenBank/DDBJ whole genome shotgun (WGS) entry which is preliminary data.</text>
</comment>
<feature type="coiled-coil region" evidence="1">
    <location>
        <begin position="96"/>
        <end position="158"/>
    </location>
</feature>
<feature type="region of interest" description="Disordered" evidence="2">
    <location>
        <begin position="171"/>
        <end position="230"/>
    </location>
</feature>
<keyword evidence="1" id="KW-0175">Coiled coil</keyword>
<evidence type="ECO:0000256" key="2">
    <source>
        <dbReference type="SAM" id="MobiDB-lite"/>
    </source>
</evidence>
<evidence type="ECO:0000313" key="4">
    <source>
        <dbReference type="EMBL" id="KUF09044.1"/>
    </source>
</evidence>
<proteinExistence type="predicted"/>
<name>A0A0W7WEX3_9RHOB</name>
<dbReference type="Proteomes" id="UP000054396">
    <property type="component" value="Unassembled WGS sequence"/>
</dbReference>
<sequence length="230" mass="25317">MAQKKSSASLEKQIRDAIRKLTEDGKQITNQTVRDEIGGGSFREIGPLVKQVKAEIAAREKAERAAPEMPEDFHDAAAAMWQTAWQLADEIAASERHAHAAELERLRAEADEALSNCGLVEDERDEAEKRADAAEKMLTEAEAALLDAKFEIARLNGQLTERETYIESRLAEARGDDASEAVSDDEVSAEPKIKVEENPPATENDTQLDMFSKGKTGKWKPDDAEPIAAE</sequence>
<evidence type="ECO:0000256" key="1">
    <source>
        <dbReference type="SAM" id="Coils"/>
    </source>
</evidence>
<dbReference type="EMBL" id="LPXO01000018">
    <property type="protein sequence ID" value="KUF09044.1"/>
    <property type="molecule type" value="Genomic_DNA"/>
</dbReference>
<keyword evidence="5" id="KW-1185">Reference proteome</keyword>
<evidence type="ECO:0000313" key="5">
    <source>
        <dbReference type="Proteomes" id="UP000054396"/>
    </source>
</evidence>
<dbReference type="Pfam" id="PF11740">
    <property type="entry name" value="KfrA_N"/>
    <property type="match status" value="1"/>
</dbReference>
<dbReference type="RefSeq" id="WP_058863970.1">
    <property type="nucleotide sequence ID" value="NZ_LPXO01000018.1"/>
</dbReference>